<evidence type="ECO:0000256" key="5">
    <source>
        <dbReference type="PROSITE-ProRule" id="PRU00339"/>
    </source>
</evidence>
<dbReference type="RefSeq" id="WP_151971276.1">
    <property type="nucleotide sequence ID" value="NZ_AP019860.1"/>
</dbReference>
<gene>
    <name evidence="7" type="ORF">UABAM_05653</name>
</gene>
<dbReference type="SMART" id="SM00028">
    <property type="entry name" value="TPR"/>
    <property type="match status" value="5"/>
</dbReference>
<dbReference type="GO" id="GO:0004674">
    <property type="term" value="F:protein serine/threonine kinase activity"/>
    <property type="evidence" value="ECO:0007669"/>
    <property type="project" value="TreeGrafter"/>
</dbReference>
<feature type="domain" description="Protein kinase" evidence="6">
    <location>
        <begin position="69"/>
        <end position="330"/>
    </location>
</feature>
<keyword evidence="4" id="KW-0067">ATP-binding</keyword>
<dbReference type="SUPFAM" id="SSF56112">
    <property type="entry name" value="Protein kinase-like (PK-like)"/>
    <property type="match status" value="1"/>
</dbReference>
<organism evidence="7 8">
    <name type="scientific">Uabimicrobium amorphum</name>
    <dbReference type="NCBI Taxonomy" id="2596890"/>
    <lineage>
        <taxon>Bacteria</taxon>
        <taxon>Pseudomonadati</taxon>
        <taxon>Planctomycetota</taxon>
        <taxon>Candidatus Uabimicrobiia</taxon>
        <taxon>Candidatus Uabimicrobiales</taxon>
        <taxon>Candidatus Uabimicrobiaceae</taxon>
        <taxon>Candidatus Uabimicrobium</taxon>
    </lineage>
</organism>
<feature type="repeat" description="TPR" evidence="5">
    <location>
        <begin position="553"/>
        <end position="586"/>
    </location>
</feature>
<dbReference type="InterPro" id="IPR016024">
    <property type="entry name" value="ARM-type_fold"/>
</dbReference>
<dbReference type="InterPro" id="IPR011990">
    <property type="entry name" value="TPR-like_helical_dom_sf"/>
</dbReference>
<evidence type="ECO:0000256" key="2">
    <source>
        <dbReference type="ARBA" id="ARBA00022741"/>
    </source>
</evidence>
<dbReference type="Gene3D" id="1.25.10.10">
    <property type="entry name" value="Leucine-rich Repeat Variant"/>
    <property type="match status" value="1"/>
</dbReference>
<dbReference type="Gene3D" id="1.25.40.10">
    <property type="entry name" value="Tetratricopeptide repeat domain"/>
    <property type="match status" value="3"/>
</dbReference>
<dbReference type="PROSITE" id="PS50011">
    <property type="entry name" value="PROTEIN_KINASE_DOM"/>
    <property type="match status" value="1"/>
</dbReference>
<evidence type="ECO:0000256" key="4">
    <source>
        <dbReference type="ARBA" id="ARBA00022840"/>
    </source>
</evidence>
<keyword evidence="5" id="KW-0802">TPR repeat</keyword>
<accession>A0A5S9ITG4</accession>
<dbReference type="PROSITE" id="PS00108">
    <property type="entry name" value="PROTEIN_KINASE_ST"/>
    <property type="match status" value="1"/>
</dbReference>
<dbReference type="PANTHER" id="PTHR43289:SF6">
    <property type="entry name" value="SERINE_THREONINE-PROTEIN KINASE NEKL-3"/>
    <property type="match status" value="1"/>
</dbReference>
<reference evidence="7 8" key="1">
    <citation type="submission" date="2019-08" db="EMBL/GenBank/DDBJ databases">
        <title>Complete genome sequence of Candidatus Uab amorphum.</title>
        <authorList>
            <person name="Shiratori T."/>
            <person name="Suzuki S."/>
            <person name="Kakizawa Y."/>
            <person name="Ishida K."/>
        </authorList>
    </citation>
    <scope>NUCLEOTIDE SEQUENCE [LARGE SCALE GENOMIC DNA]</scope>
    <source>
        <strain evidence="7 8">SRT547</strain>
    </source>
</reference>
<name>A0A5S9ITG4_UABAM</name>
<evidence type="ECO:0000313" key="7">
    <source>
        <dbReference type="EMBL" id="BBM87250.1"/>
    </source>
</evidence>
<dbReference type="KEGG" id="uam:UABAM_05653"/>
<dbReference type="InterPro" id="IPR000719">
    <property type="entry name" value="Prot_kinase_dom"/>
</dbReference>
<protein>
    <submittedName>
        <fullName evidence="7">Protein kinase</fullName>
    </submittedName>
</protein>
<feature type="repeat" description="TPR" evidence="5">
    <location>
        <begin position="724"/>
        <end position="757"/>
    </location>
</feature>
<dbReference type="InterPro" id="IPR008271">
    <property type="entry name" value="Ser/Thr_kinase_AS"/>
</dbReference>
<dbReference type="SMART" id="SM00220">
    <property type="entry name" value="S_TKc"/>
    <property type="match status" value="1"/>
</dbReference>
<dbReference type="Pfam" id="PF00069">
    <property type="entry name" value="Pkinase"/>
    <property type="match status" value="1"/>
</dbReference>
<keyword evidence="3 7" id="KW-0418">Kinase</keyword>
<evidence type="ECO:0000256" key="1">
    <source>
        <dbReference type="ARBA" id="ARBA00022679"/>
    </source>
</evidence>
<dbReference type="CDD" id="cd14014">
    <property type="entry name" value="STKc_PknB_like"/>
    <property type="match status" value="1"/>
</dbReference>
<keyword evidence="1" id="KW-0808">Transferase</keyword>
<keyword evidence="8" id="KW-1185">Reference proteome</keyword>
<dbReference type="GO" id="GO:0005524">
    <property type="term" value="F:ATP binding"/>
    <property type="evidence" value="ECO:0007669"/>
    <property type="project" value="UniProtKB-KW"/>
</dbReference>
<dbReference type="Pfam" id="PF13646">
    <property type="entry name" value="HEAT_2"/>
    <property type="match status" value="2"/>
</dbReference>
<dbReference type="PANTHER" id="PTHR43289">
    <property type="entry name" value="MITOGEN-ACTIVATED PROTEIN KINASE KINASE KINASE 20-RELATED"/>
    <property type="match status" value="1"/>
</dbReference>
<proteinExistence type="predicted"/>
<evidence type="ECO:0000259" key="6">
    <source>
        <dbReference type="PROSITE" id="PS50011"/>
    </source>
</evidence>
<sequence length="1564" mass="181062">MEQFSKTNYNLAQALLQRNLVEKTLLEKALSKCNEQKLHLSQFLVQHKILSAAQMAEIFQKQTTQFGKYTVIDELARGGMGVVYRAKSTDFDRIVVLKTLLSHSDNTAVLLKRFLKEAQAVAALSHPNIVQLYDYGEQNGIPYFTMQYVPGSNFDDFIFANNDLEACIKILLKVSHALHYAHETGIVHRDMKPGNILLDKNNEPYIADFGLAKIEDKTSSLTQTGNVIGTPFYLSPEQALGHRKRITKSTDIYALGVILYQILTKQYPFEADNLSLLLRKIDTEVPIAPQKINHQVPKQLNYLCLKAISKRIEHRHATALEFAEDLQQYLEKPQKVSRRLVTFSAKVWWKNVQTKLAIAICVGIIFITGITTWQQNTQLDIGKEKLRSKTYFEIKNLIEQKKYALALSKINLFLQKDTTPQMIALKAKVYYAENAIPVARKLFREALSYQQDEELLFDASNFYYAIDEPKVALPLITKTIAMNDRRAAYYQLRAKIYNKLNESELSKKDNDTANKIEQADITAYLRKLQRLKKQQGKAIAITEEILRLYPHRVEAYRERSKIFHQRGDIVAAINDIAQAVELQPSFENYRLQAEWLQKGGYHQDALRSYYQLLNYEKKIEFYRQILQLHCDLGEYDKGIAVYNKMASKDKIFPSITFVMAKIHFHYNKLATAKKFIDRFVQEPDKEFLYLRGMIYFGLDLKNVAYESLQKLLPYIDQFAKSEQFDVLRALGDILMQKGNSYRAQKLLVKALEIHPSHAATNFLLGKCYEDLDNLQQALTLYTKSIDLEPWQQKFYHQRGNIHFKLQKWLSAHHDFLKCMELGSRSTELVSQLFNTTFNEGWTFDRMLMMNIIFGKILLLYNNTEINLLGERQQKLAKNILDTPSVKHYVDDSAKKLKIAKQFLQRLDNDSSENVKTIAANGLKALYYVPEVLDLVAQYVKKNPSSQILKTVYTNMREKQLNEAKVVLKKLLIAYFTAQDENSLLQIYNNKQKYTAVLKNLLYGKKENPVVRFYAAQVLWLMSTENAYEVLQKAATSVDNEVAMIVHVVLAKYEKRSHRMWSRRELGALPTFLRIQYIENVAQKNMELWLQDRDVYVQLYAIKKIWLAGNTAPLKRLVKFCKNKRPIIRAFALETMWKLENHTPLFREQITAKYSHLLVKAMDDANAKVRQVAILSAQKISSPQCRKKIHEKLQDPEKEVRSQAIIALATLGEFAVVAKITLNTKEDFAIRLMPFAYFEKFTSQRKVPVFSFASTLQRLTIDPDPRLRSIAIAYLMKAGGGKVAKFFISQIDLKNKANRFAVISGLGASNNSQMIPYLLDVAKNDKDIEIRKVACYSIVHILLNNNEVELEKFHQYLMQQEKEIRESASIGYTYGIYEIFYHSRKKASSITDVFDNNAYRHFLYNIEKSIAALPPTIHSIVEFRLTKAHELGQKDHQAFNKGVIQYLCGKEEQAEQTLRQCNFVDNGLYCFWMARVYFARQKYSAARQLIVKAAQRYPWDQKIIQLHAHIEKKMGNHLAYQELVARMQLIEKTVSQLDTARQIPTLFVYRRLAQKKIRKASSGKK</sequence>
<dbReference type="Gene3D" id="3.30.200.20">
    <property type="entry name" value="Phosphorylase Kinase, domain 1"/>
    <property type="match status" value="1"/>
</dbReference>
<dbReference type="Proteomes" id="UP000326354">
    <property type="component" value="Chromosome"/>
</dbReference>
<dbReference type="Gene3D" id="1.10.510.10">
    <property type="entry name" value="Transferase(Phosphotransferase) domain 1"/>
    <property type="match status" value="1"/>
</dbReference>
<dbReference type="SUPFAM" id="SSF48371">
    <property type="entry name" value="ARM repeat"/>
    <property type="match status" value="1"/>
</dbReference>
<dbReference type="EMBL" id="AP019860">
    <property type="protein sequence ID" value="BBM87250.1"/>
    <property type="molecule type" value="Genomic_DNA"/>
</dbReference>
<feature type="repeat" description="TPR" evidence="5">
    <location>
        <begin position="758"/>
        <end position="791"/>
    </location>
</feature>
<dbReference type="PROSITE" id="PS50005">
    <property type="entry name" value="TPR"/>
    <property type="match status" value="3"/>
</dbReference>
<evidence type="ECO:0000256" key="3">
    <source>
        <dbReference type="ARBA" id="ARBA00022777"/>
    </source>
</evidence>
<dbReference type="Pfam" id="PF13432">
    <property type="entry name" value="TPR_16"/>
    <property type="match status" value="1"/>
</dbReference>
<keyword evidence="2" id="KW-0547">Nucleotide-binding</keyword>
<dbReference type="InterPro" id="IPR011989">
    <property type="entry name" value="ARM-like"/>
</dbReference>
<dbReference type="SUPFAM" id="SSF48452">
    <property type="entry name" value="TPR-like"/>
    <property type="match status" value="3"/>
</dbReference>
<evidence type="ECO:0000313" key="8">
    <source>
        <dbReference type="Proteomes" id="UP000326354"/>
    </source>
</evidence>
<dbReference type="OrthoDB" id="338917at2"/>
<dbReference type="InterPro" id="IPR011009">
    <property type="entry name" value="Kinase-like_dom_sf"/>
</dbReference>
<dbReference type="InterPro" id="IPR019734">
    <property type="entry name" value="TPR_rpt"/>
</dbReference>